<dbReference type="InterPro" id="IPR036188">
    <property type="entry name" value="FAD/NAD-bd_sf"/>
</dbReference>
<comment type="cofactor">
    <cofactor evidence="1">
        <name>FAD</name>
        <dbReference type="ChEBI" id="CHEBI:57692"/>
    </cofactor>
</comment>
<evidence type="ECO:0000256" key="5">
    <source>
        <dbReference type="ARBA" id="ARBA00022857"/>
    </source>
</evidence>
<keyword evidence="7" id="KW-0503">Monooxygenase</keyword>
<dbReference type="PANTHER" id="PTHR43098:SF3">
    <property type="entry name" value="L-ORNITHINE N(5)-MONOOXYGENASE-RELATED"/>
    <property type="match status" value="1"/>
</dbReference>
<evidence type="ECO:0000256" key="7">
    <source>
        <dbReference type="ARBA" id="ARBA00023033"/>
    </source>
</evidence>
<reference evidence="8 9" key="1">
    <citation type="submission" date="2024-02" db="EMBL/GenBank/DDBJ databases">
        <title>De novo assembly and annotation of 12 fungi associated with fruit tree decline syndrome in Ontario, Canada.</title>
        <authorList>
            <person name="Sulman M."/>
            <person name="Ellouze W."/>
            <person name="Ilyukhin E."/>
        </authorList>
    </citation>
    <scope>NUCLEOTIDE SEQUENCE [LARGE SCALE GENOMIC DNA]</scope>
    <source>
        <strain evidence="8 9">FDS-637</strain>
    </source>
</reference>
<dbReference type="PANTHER" id="PTHR43098">
    <property type="entry name" value="L-ORNITHINE N(5)-MONOOXYGENASE-RELATED"/>
    <property type="match status" value="1"/>
</dbReference>
<accession>A0ABR3CHP7</accession>
<dbReference type="EMBL" id="JAJVCZ030000005">
    <property type="protein sequence ID" value="KAL0260159.1"/>
    <property type="molecule type" value="Genomic_DNA"/>
</dbReference>
<evidence type="ECO:0000256" key="6">
    <source>
        <dbReference type="ARBA" id="ARBA00023002"/>
    </source>
</evidence>
<evidence type="ECO:0000313" key="9">
    <source>
        <dbReference type="Proteomes" id="UP001430584"/>
    </source>
</evidence>
<dbReference type="RefSeq" id="XP_066633188.1">
    <property type="nucleotide sequence ID" value="XM_066777346.1"/>
</dbReference>
<evidence type="ECO:0000256" key="2">
    <source>
        <dbReference type="ARBA" id="ARBA00010139"/>
    </source>
</evidence>
<evidence type="ECO:0000256" key="4">
    <source>
        <dbReference type="ARBA" id="ARBA00022827"/>
    </source>
</evidence>
<dbReference type="SUPFAM" id="SSF51905">
    <property type="entry name" value="FAD/NAD(P)-binding domain"/>
    <property type="match status" value="1"/>
</dbReference>
<dbReference type="Proteomes" id="UP001430584">
    <property type="component" value="Unassembled WGS sequence"/>
</dbReference>
<proteinExistence type="inferred from homology"/>
<keyword evidence="5" id="KW-0521">NADP</keyword>
<organism evidence="8 9">
    <name type="scientific">Diplodia seriata</name>
    <dbReference type="NCBI Taxonomy" id="420778"/>
    <lineage>
        <taxon>Eukaryota</taxon>
        <taxon>Fungi</taxon>
        <taxon>Dikarya</taxon>
        <taxon>Ascomycota</taxon>
        <taxon>Pezizomycotina</taxon>
        <taxon>Dothideomycetes</taxon>
        <taxon>Dothideomycetes incertae sedis</taxon>
        <taxon>Botryosphaeriales</taxon>
        <taxon>Botryosphaeriaceae</taxon>
        <taxon>Diplodia</taxon>
    </lineage>
</organism>
<comment type="caution">
    <text evidence="8">The sequence shown here is derived from an EMBL/GenBank/DDBJ whole genome shotgun (WGS) entry which is preliminary data.</text>
</comment>
<keyword evidence="9" id="KW-1185">Reference proteome</keyword>
<gene>
    <name evidence="8" type="ORF">SLS55_005905</name>
</gene>
<keyword evidence="4" id="KW-0274">FAD</keyword>
<protein>
    <submittedName>
        <fullName evidence="8">Uncharacterized protein</fullName>
    </submittedName>
</protein>
<keyword evidence="3" id="KW-0285">Flavoprotein</keyword>
<sequence>MNICIADVTGGESRVFQRTPNLAVPMGKKPLTAEEQNRTKKFYPQLMKLREHCFGGFMFTFSEKNTFEDSAEEREKHYRKLWDHGGFSFWLGNYKDYLFDAKANREAYNFW</sequence>
<dbReference type="InterPro" id="IPR050775">
    <property type="entry name" value="FAD-binding_Monooxygenases"/>
</dbReference>
<evidence type="ECO:0000313" key="8">
    <source>
        <dbReference type="EMBL" id="KAL0260159.1"/>
    </source>
</evidence>
<comment type="similarity">
    <text evidence="2">Belongs to the FAD-binding monooxygenase family.</text>
</comment>
<evidence type="ECO:0000256" key="3">
    <source>
        <dbReference type="ARBA" id="ARBA00022630"/>
    </source>
</evidence>
<evidence type="ECO:0000256" key="1">
    <source>
        <dbReference type="ARBA" id="ARBA00001974"/>
    </source>
</evidence>
<name>A0ABR3CHP7_9PEZI</name>
<dbReference type="GeneID" id="92009990"/>
<keyword evidence="6" id="KW-0560">Oxidoreductase</keyword>